<reference evidence="1" key="1">
    <citation type="submission" date="2021-03" db="EMBL/GenBank/DDBJ databases">
        <authorList>
            <person name="Li Z."/>
            <person name="Yang C."/>
        </authorList>
    </citation>
    <scope>NUCLEOTIDE SEQUENCE</scope>
    <source>
        <strain evidence="1">Dzin_1.0</strain>
        <tissue evidence="1">Leaf</tissue>
    </source>
</reference>
<accession>A0A9D5CZ12</accession>
<reference evidence="1" key="2">
    <citation type="journal article" date="2022" name="Hortic Res">
        <title>The genome of Dioscorea zingiberensis sheds light on the biosynthesis, origin and evolution of the medicinally important diosgenin saponins.</title>
        <authorList>
            <person name="Li Y."/>
            <person name="Tan C."/>
            <person name="Li Z."/>
            <person name="Guo J."/>
            <person name="Li S."/>
            <person name="Chen X."/>
            <person name="Wang C."/>
            <person name="Dai X."/>
            <person name="Yang H."/>
            <person name="Song W."/>
            <person name="Hou L."/>
            <person name="Xu J."/>
            <person name="Tong Z."/>
            <person name="Xu A."/>
            <person name="Yuan X."/>
            <person name="Wang W."/>
            <person name="Yang Q."/>
            <person name="Chen L."/>
            <person name="Sun Z."/>
            <person name="Wang K."/>
            <person name="Pan B."/>
            <person name="Chen J."/>
            <person name="Bao Y."/>
            <person name="Liu F."/>
            <person name="Qi X."/>
            <person name="Gang D.R."/>
            <person name="Wen J."/>
            <person name="Li J."/>
        </authorList>
    </citation>
    <scope>NUCLEOTIDE SEQUENCE</scope>
    <source>
        <strain evidence="1">Dzin_1.0</strain>
    </source>
</reference>
<protein>
    <submittedName>
        <fullName evidence="1">Uncharacterized protein</fullName>
    </submittedName>
</protein>
<gene>
    <name evidence="1" type="ORF">J5N97_009293</name>
</gene>
<dbReference type="EMBL" id="JAGGNH010000002">
    <property type="protein sequence ID" value="KAJ0981038.1"/>
    <property type="molecule type" value="Genomic_DNA"/>
</dbReference>
<keyword evidence="2" id="KW-1185">Reference proteome</keyword>
<comment type="caution">
    <text evidence="1">The sequence shown here is derived from an EMBL/GenBank/DDBJ whole genome shotgun (WGS) entry which is preliminary data.</text>
</comment>
<proteinExistence type="predicted"/>
<dbReference type="Proteomes" id="UP001085076">
    <property type="component" value="Miscellaneous, Linkage group lg02"/>
</dbReference>
<dbReference type="AlphaFoldDB" id="A0A9D5CZ12"/>
<evidence type="ECO:0000313" key="1">
    <source>
        <dbReference type="EMBL" id="KAJ0981038.1"/>
    </source>
</evidence>
<organism evidence="1 2">
    <name type="scientific">Dioscorea zingiberensis</name>
    <dbReference type="NCBI Taxonomy" id="325984"/>
    <lineage>
        <taxon>Eukaryota</taxon>
        <taxon>Viridiplantae</taxon>
        <taxon>Streptophyta</taxon>
        <taxon>Embryophyta</taxon>
        <taxon>Tracheophyta</taxon>
        <taxon>Spermatophyta</taxon>
        <taxon>Magnoliopsida</taxon>
        <taxon>Liliopsida</taxon>
        <taxon>Dioscoreales</taxon>
        <taxon>Dioscoreaceae</taxon>
        <taxon>Dioscorea</taxon>
    </lineage>
</organism>
<evidence type="ECO:0000313" key="2">
    <source>
        <dbReference type="Proteomes" id="UP001085076"/>
    </source>
</evidence>
<sequence length="90" mass="9147">MVSGSTSSTMEIATPASGSVARAMGSESRCAPMGAATLGSSSAGSSMALATTVSGMGIDMQENTLETKSMVLVYITFANGHCYEGSWHED</sequence>
<name>A0A9D5CZ12_9LILI</name>